<dbReference type="AlphaFoldDB" id="A0A067P6Q8"/>
<organism evidence="3 4">
    <name type="scientific">Jaapia argillacea MUCL 33604</name>
    <dbReference type="NCBI Taxonomy" id="933084"/>
    <lineage>
        <taxon>Eukaryota</taxon>
        <taxon>Fungi</taxon>
        <taxon>Dikarya</taxon>
        <taxon>Basidiomycota</taxon>
        <taxon>Agaricomycotina</taxon>
        <taxon>Agaricomycetes</taxon>
        <taxon>Agaricomycetidae</taxon>
        <taxon>Jaapiales</taxon>
        <taxon>Jaapiaceae</taxon>
        <taxon>Jaapia</taxon>
    </lineage>
</organism>
<keyword evidence="1" id="KW-0175">Coiled coil</keyword>
<evidence type="ECO:0000313" key="4">
    <source>
        <dbReference type="Proteomes" id="UP000027265"/>
    </source>
</evidence>
<dbReference type="HOGENOM" id="CLU_871733_0_0_1"/>
<feature type="region of interest" description="Disordered" evidence="2">
    <location>
        <begin position="1"/>
        <end position="100"/>
    </location>
</feature>
<evidence type="ECO:0000256" key="1">
    <source>
        <dbReference type="SAM" id="Coils"/>
    </source>
</evidence>
<evidence type="ECO:0000256" key="2">
    <source>
        <dbReference type="SAM" id="MobiDB-lite"/>
    </source>
</evidence>
<dbReference type="Proteomes" id="UP000027265">
    <property type="component" value="Unassembled WGS sequence"/>
</dbReference>
<evidence type="ECO:0000313" key="3">
    <source>
        <dbReference type="EMBL" id="KDQ50424.1"/>
    </source>
</evidence>
<proteinExistence type="predicted"/>
<dbReference type="InParanoid" id="A0A067P6Q8"/>
<dbReference type="EMBL" id="KL197760">
    <property type="protein sequence ID" value="KDQ50424.1"/>
    <property type="molecule type" value="Genomic_DNA"/>
</dbReference>
<feature type="coiled-coil region" evidence="1">
    <location>
        <begin position="265"/>
        <end position="295"/>
    </location>
</feature>
<feature type="compositionally biased region" description="Acidic residues" evidence="2">
    <location>
        <begin position="24"/>
        <end position="33"/>
    </location>
</feature>
<sequence length="319" mass="34912">MQGDLQHLDEVQPPPVAKVRHEREEEDDGEEPMDLATPLPPTSLLPGFTPSPARRNYDESEDEETKSTPMESPTLNPRLIPLPTSRSPSPFSPSLSSAVSDMSVVSTPLPSTSRTRGIGIGMPNFYRPHLGALTDEASSSSPWIPRSSDLMMENTSSFVGQSSAIGALGGLGSPFRDRSGSTATHPSPFVYSLRSYQQPVDSPLSLRPTSSTSTPLHLPPSISTPVYHPAPVPTPRSISTPPHNPTPPHQRPLSTPFHPPPSSVARNVERIEGELEIARRELEEKEGLIGEMKEGVERLRRWLVGVEERRRGERDLIDL</sequence>
<accession>A0A067P6Q8</accession>
<feature type="compositionally biased region" description="Low complexity" evidence="2">
    <location>
        <begin position="81"/>
        <end position="100"/>
    </location>
</feature>
<feature type="compositionally biased region" description="Low complexity" evidence="2">
    <location>
        <begin position="202"/>
        <end position="225"/>
    </location>
</feature>
<feature type="compositionally biased region" description="Basic and acidic residues" evidence="2">
    <location>
        <begin position="1"/>
        <end position="10"/>
    </location>
</feature>
<reference evidence="4" key="1">
    <citation type="journal article" date="2014" name="Proc. Natl. Acad. Sci. U.S.A.">
        <title>Extensive sampling of basidiomycete genomes demonstrates inadequacy of the white-rot/brown-rot paradigm for wood decay fungi.</title>
        <authorList>
            <person name="Riley R."/>
            <person name="Salamov A.A."/>
            <person name="Brown D.W."/>
            <person name="Nagy L.G."/>
            <person name="Floudas D."/>
            <person name="Held B.W."/>
            <person name="Levasseur A."/>
            <person name="Lombard V."/>
            <person name="Morin E."/>
            <person name="Otillar R."/>
            <person name="Lindquist E.A."/>
            <person name="Sun H."/>
            <person name="LaButti K.M."/>
            <person name="Schmutz J."/>
            <person name="Jabbour D."/>
            <person name="Luo H."/>
            <person name="Baker S.E."/>
            <person name="Pisabarro A.G."/>
            <person name="Walton J.D."/>
            <person name="Blanchette R.A."/>
            <person name="Henrissat B."/>
            <person name="Martin F."/>
            <person name="Cullen D."/>
            <person name="Hibbett D.S."/>
            <person name="Grigoriev I.V."/>
        </authorList>
    </citation>
    <scope>NUCLEOTIDE SEQUENCE [LARGE SCALE GENOMIC DNA]</scope>
    <source>
        <strain evidence="4">MUCL 33604</strain>
    </source>
</reference>
<protein>
    <submittedName>
        <fullName evidence="3">Uncharacterized protein</fullName>
    </submittedName>
</protein>
<feature type="region of interest" description="Disordered" evidence="2">
    <location>
        <begin position="200"/>
        <end position="264"/>
    </location>
</feature>
<name>A0A067P6Q8_9AGAM</name>
<keyword evidence="4" id="KW-1185">Reference proteome</keyword>
<gene>
    <name evidence="3" type="ORF">JAAARDRAFT_584742</name>
</gene>